<keyword evidence="4 8" id="KW-0479">Metal-binding</keyword>
<accession>A0A395W7S0</accession>
<feature type="binding site" evidence="8">
    <location>
        <position position="170"/>
    </location>
    <ligand>
        <name>Zn(2+)</name>
        <dbReference type="ChEBI" id="CHEBI:29105"/>
        <label>1</label>
    </ligand>
</feature>
<dbReference type="PIRSF" id="PIRSF001123">
    <property type="entry name" value="PepA_GA"/>
    <property type="match status" value="1"/>
</dbReference>
<dbReference type="InterPro" id="IPR008007">
    <property type="entry name" value="Peptidase_M42"/>
</dbReference>
<organism evidence="9 10">
    <name type="scientific">Holdemanella biformis</name>
    <dbReference type="NCBI Taxonomy" id="1735"/>
    <lineage>
        <taxon>Bacteria</taxon>
        <taxon>Bacillati</taxon>
        <taxon>Bacillota</taxon>
        <taxon>Erysipelotrichia</taxon>
        <taxon>Erysipelotrichales</taxon>
        <taxon>Erysipelotrichaceae</taxon>
        <taxon>Holdemanella</taxon>
    </lineage>
</organism>
<comment type="similarity">
    <text evidence="1 6">Belongs to the peptidase M42 family.</text>
</comment>
<feature type="active site" description="Proton acceptor" evidence="7">
    <location>
        <position position="202"/>
    </location>
</feature>
<evidence type="ECO:0000256" key="7">
    <source>
        <dbReference type="PIRSR" id="PIRSR001123-1"/>
    </source>
</evidence>
<dbReference type="InterPro" id="IPR051464">
    <property type="entry name" value="Peptidase_M42_aminopept"/>
</dbReference>
<reference evidence="9 10" key="1">
    <citation type="submission" date="2018-08" db="EMBL/GenBank/DDBJ databases">
        <title>A genome reference for cultivated species of the human gut microbiota.</title>
        <authorList>
            <person name="Zou Y."/>
            <person name="Xue W."/>
            <person name="Luo G."/>
        </authorList>
    </citation>
    <scope>NUCLEOTIDE SEQUENCE [LARGE SCALE GENOMIC DNA]</scope>
    <source>
        <strain evidence="9 10">AF15-20</strain>
    </source>
</reference>
<evidence type="ECO:0000313" key="9">
    <source>
        <dbReference type="EMBL" id="RGU90998.1"/>
    </source>
</evidence>
<feature type="binding site" evidence="8">
    <location>
        <position position="311"/>
    </location>
    <ligand>
        <name>Zn(2+)</name>
        <dbReference type="ChEBI" id="CHEBI:29105"/>
        <label>2</label>
    </ligand>
</feature>
<dbReference type="PANTHER" id="PTHR32481:SF0">
    <property type="entry name" value="AMINOPEPTIDASE YPDE-RELATED"/>
    <property type="match status" value="1"/>
</dbReference>
<keyword evidence="2 9" id="KW-0031">Aminopeptidase</keyword>
<dbReference type="AlphaFoldDB" id="A0A395W7S0"/>
<feature type="binding site" evidence="8">
    <location>
        <position position="225"/>
    </location>
    <ligand>
        <name>Zn(2+)</name>
        <dbReference type="ChEBI" id="CHEBI:29105"/>
        <label>1</label>
    </ligand>
</feature>
<keyword evidence="5" id="KW-0378">Hydrolase</keyword>
<comment type="caution">
    <text evidence="9">The sequence shown here is derived from an EMBL/GenBank/DDBJ whole genome shotgun (WGS) entry which is preliminary data.</text>
</comment>
<dbReference type="PANTHER" id="PTHR32481">
    <property type="entry name" value="AMINOPEPTIDASE"/>
    <property type="match status" value="1"/>
</dbReference>
<dbReference type="SUPFAM" id="SSF53187">
    <property type="entry name" value="Zn-dependent exopeptidases"/>
    <property type="match status" value="1"/>
</dbReference>
<dbReference type="Proteomes" id="UP000265489">
    <property type="component" value="Unassembled WGS sequence"/>
</dbReference>
<dbReference type="GO" id="GO:0004177">
    <property type="term" value="F:aminopeptidase activity"/>
    <property type="evidence" value="ECO:0007669"/>
    <property type="project" value="UniProtKB-UniRule"/>
</dbReference>
<feature type="binding site" evidence="8">
    <location>
        <position position="64"/>
    </location>
    <ligand>
        <name>Zn(2+)</name>
        <dbReference type="ChEBI" id="CHEBI:29105"/>
        <label>1</label>
    </ligand>
</feature>
<protein>
    <submittedName>
        <fullName evidence="9">Aminopeptidase</fullName>
    </submittedName>
</protein>
<evidence type="ECO:0000313" key="10">
    <source>
        <dbReference type="Proteomes" id="UP000265489"/>
    </source>
</evidence>
<gene>
    <name evidence="9" type="ORF">DWW32_07375</name>
</gene>
<feature type="binding site" evidence="8">
    <location>
        <position position="203"/>
    </location>
    <ligand>
        <name>Zn(2+)</name>
        <dbReference type="ChEBI" id="CHEBI:29105"/>
        <label>2</label>
    </ligand>
</feature>
<dbReference type="SUPFAM" id="SSF101821">
    <property type="entry name" value="Aminopeptidase/glucanase lid domain"/>
    <property type="match status" value="1"/>
</dbReference>
<evidence type="ECO:0000256" key="4">
    <source>
        <dbReference type="ARBA" id="ARBA00022723"/>
    </source>
</evidence>
<evidence type="ECO:0000256" key="6">
    <source>
        <dbReference type="PIRNR" id="PIRNR001123"/>
    </source>
</evidence>
<comment type="cofactor">
    <cofactor evidence="8">
        <name>a divalent metal cation</name>
        <dbReference type="ChEBI" id="CHEBI:60240"/>
    </cofactor>
    <text evidence="8">Binds 2 divalent metal cations per subunit.</text>
</comment>
<feature type="binding site" evidence="8">
    <location>
        <position position="170"/>
    </location>
    <ligand>
        <name>Zn(2+)</name>
        <dbReference type="ChEBI" id="CHEBI:29105"/>
        <label>2</label>
    </ligand>
</feature>
<name>A0A395W7S0_9FIRM</name>
<dbReference type="InterPro" id="IPR023367">
    <property type="entry name" value="Peptidase_M42_dom2"/>
</dbReference>
<evidence type="ECO:0000256" key="5">
    <source>
        <dbReference type="ARBA" id="ARBA00022801"/>
    </source>
</evidence>
<keyword evidence="3" id="KW-0645">Protease</keyword>
<dbReference type="Pfam" id="PF05343">
    <property type="entry name" value="Peptidase_M42"/>
    <property type="match status" value="1"/>
</dbReference>
<evidence type="ECO:0000256" key="2">
    <source>
        <dbReference type="ARBA" id="ARBA00022438"/>
    </source>
</evidence>
<dbReference type="GO" id="GO:0046872">
    <property type="term" value="F:metal ion binding"/>
    <property type="evidence" value="ECO:0007669"/>
    <property type="project" value="UniProtKB-UniRule"/>
</dbReference>
<dbReference type="Gene3D" id="3.40.630.10">
    <property type="entry name" value="Zn peptidases"/>
    <property type="match status" value="1"/>
</dbReference>
<sequence>MMNELLQQLSDADAIAGREKEVRNILRHEMGEYCDEIQYDHLGSICFKNNGTETNPVRIMFSAHMDEVGFFVRHIADNGFVYLIAVGGVLDKSKEMQKVRITTQCGMKIPGILNVTKNEAGKVKDMYVDVGCETAEDIMKLGIQIGDMVTFASESYEMAQLGVTCGKAMDDRTGCYVLSKAIKAIYDTKPKSDIWMVGSSSEEVGTRGGKTAAEQVKADVVIAVDVANNPELVKNYTNHRLLSKGCMVLHYDKTMIPNEKFLQYVKKIAREKNISIQEDMFSGGGTDCCNAHLIGNGKLALVIGIPLRYCHASWSLVHEKDLESAIQLVCEIALQMGRKEYESFLNFEEE</sequence>
<proteinExistence type="inferred from homology"/>
<evidence type="ECO:0000256" key="3">
    <source>
        <dbReference type="ARBA" id="ARBA00022670"/>
    </source>
</evidence>
<dbReference type="NCBIfam" id="NF007421">
    <property type="entry name" value="PRK09961.1"/>
    <property type="match status" value="1"/>
</dbReference>
<evidence type="ECO:0000256" key="8">
    <source>
        <dbReference type="PIRSR" id="PIRSR001123-2"/>
    </source>
</evidence>
<dbReference type="Gene3D" id="2.40.30.40">
    <property type="entry name" value="Peptidase M42, domain 2"/>
    <property type="match status" value="1"/>
</dbReference>
<dbReference type="GO" id="GO:0006508">
    <property type="term" value="P:proteolysis"/>
    <property type="evidence" value="ECO:0007669"/>
    <property type="project" value="UniProtKB-KW"/>
</dbReference>
<dbReference type="EMBL" id="QRYQ01000013">
    <property type="protein sequence ID" value="RGU90998.1"/>
    <property type="molecule type" value="Genomic_DNA"/>
</dbReference>
<evidence type="ECO:0000256" key="1">
    <source>
        <dbReference type="ARBA" id="ARBA00006272"/>
    </source>
</evidence>